<reference evidence="5" key="2">
    <citation type="submission" date="2015-06" db="UniProtKB">
        <authorList>
            <consortium name="EnsemblProtists"/>
        </authorList>
    </citation>
    <scope>IDENTIFICATION</scope>
    <source>
        <strain evidence="5">Pr102</strain>
    </source>
</reference>
<dbReference type="HOGENOM" id="CLU_1040019_0_0_1"/>
<dbReference type="InterPro" id="IPR050835">
    <property type="entry name" value="ABC_transporter_sub-D"/>
</dbReference>
<proteinExistence type="predicted"/>
<dbReference type="AlphaFoldDB" id="H3GTF5"/>
<dbReference type="Gene3D" id="3.40.50.300">
    <property type="entry name" value="P-loop containing nucleotide triphosphate hydrolases"/>
    <property type="match status" value="1"/>
</dbReference>
<name>H3GTF5_PHYRM</name>
<dbReference type="SUPFAM" id="SSF52540">
    <property type="entry name" value="P-loop containing nucleoside triphosphate hydrolases"/>
    <property type="match status" value="1"/>
</dbReference>
<evidence type="ECO:0000313" key="5">
    <source>
        <dbReference type="EnsemblProtists" id="Phyra80407"/>
    </source>
</evidence>
<organism evidence="5 6">
    <name type="scientific">Phytophthora ramorum</name>
    <name type="common">Sudden oak death agent</name>
    <dbReference type="NCBI Taxonomy" id="164328"/>
    <lineage>
        <taxon>Eukaryota</taxon>
        <taxon>Sar</taxon>
        <taxon>Stramenopiles</taxon>
        <taxon>Oomycota</taxon>
        <taxon>Peronosporomycetes</taxon>
        <taxon>Peronosporales</taxon>
        <taxon>Peronosporaceae</taxon>
        <taxon>Phytophthora</taxon>
    </lineage>
</organism>
<dbReference type="VEuPathDB" id="FungiDB:KRP22_8042"/>
<accession>H3GTF5</accession>
<evidence type="ECO:0000256" key="2">
    <source>
        <dbReference type="ARBA" id="ARBA00022692"/>
    </source>
</evidence>
<sequence>MKIDLAKATVPLELSGREITRCTSFTARITKLVDILADLNDGNCQRSIAETDDAKPKLSLLWTKEELYYCYNVIQFENAPLATPNREVLDSSLNLKGTTEMNVVVVGPNDCGKSSLFRTLGELWPIYHCDECLVNFFEKGYIRHFAEREGGWDIVRDWTVMLSGGEKQQVAMARLFYHKLQFAILGEWILVVSVDVEGAMYSYCREQKITLCDVVSQAAVEVSRVCSPAILETEQFKDCFMNGSIVSSSTPYTKLLTPSLRAGNPRGS</sequence>
<protein>
    <recommendedName>
        <fullName evidence="7">ABC transporter domain-containing protein</fullName>
    </recommendedName>
</protein>
<keyword evidence="2" id="KW-0812">Transmembrane</keyword>
<dbReference type="EnsemblProtists" id="Phyra80407">
    <property type="protein sequence ID" value="Phyra80407"/>
    <property type="gene ID" value="Phyra80407"/>
</dbReference>
<dbReference type="InParanoid" id="H3GTF5"/>
<evidence type="ECO:0000256" key="3">
    <source>
        <dbReference type="ARBA" id="ARBA00022989"/>
    </source>
</evidence>
<dbReference type="EMBL" id="DS566046">
    <property type="status" value="NOT_ANNOTATED_CDS"/>
    <property type="molecule type" value="Genomic_DNA"/>
</dbReference>
<keyword evidence="1" id="KW-0813">Transport</keyword>
<evidence type="ECO:0008006" key="7">
    <source>
        <dbReference type="Google" id="ProtNLM"/>
    </source>
</evidence>
<dbReference type="Proteomes" id="UP000005238">
    <property type="component" value="Unassembled WGS sequence"/>
</dbReference>
<dbReference type="PANTHER" id="PTHR11384:SF67">
    <property type="entry name" value="ATP-BINDING CASSETTE SUB-FAMILY D MEMBER 1"/>
    <property type="match status" value="1"/>
</dbReference>
<reference evidence="6" key="1">
    <citation type="journal article" date="2006" name="Science">
        <title>Phytophthora genome sequences uncover evolutionary origins and mechanisms of pathogenesis.</title>
        <authorList>
            <person name="Tyler B.M."/>
            <person name="Tripathy S."/>
            <person name="Zhang X."/>
            <person name="Dehal P."/>
            <person name="Jiang R.H."/>
            <person name="Aerts A."/>
            <person name="Arredondo F.D."/>
            <person name="Baxter L."/>
            <person name="Bensasson D."/>
            <person name="Beynon J.L."/>
            <person name="Chapman J."/>
            <person name="Damasceno C.M."/>
            <person name="Dorrance A.E."/>
            <person name="Dou D."/>
            <person name="Dickerman A.W."/>
            <person name="Dubchak I.L."/>
            <person name="Garbelotto M."/>
            <person name="Gijzen M."/>
            <person name="Gordon S.G."/>
            <person name="Govers F."/>
            <person name="Grunwald N.J."/>
            <person name="Huang W."/>
            <person name="Ivors K.L."/>
            <person name="Jones R.W."/>
            <person name="Kamoun S."/>
            <person name="Krampis K."/>
            <person name="Lamour K.H."/>
            <person name="Lee M.K."/>
            <person name="McDonald W.H."/>
            <person name="Medina M."/>
            <person name="Meijer H.J."/>
            <person name="Nordberg E.K."/>
            <person name="Maclean D.J."/>
            <person name="Ospina-Giraldo M.D."/>
            <person name="Morris P.F."/>
            <person name="Phuntumart V."/>
            <person name="Putnam N.H."/>
            <person name="Rash S."/>
            <person name="Rose J.K."/>
            <person name="Sakihama Y."/>
            <person name="Salamov A.A."/>
            <person name="Savidor A."/>
            <person name="Scheuring C.F."/>
            <person name="Smith B.M."/>
            <person name="Sobral B.W."/>
            <person name="Terry A."/>
            <person name="Torto-Alalibo T.A."/>
            <person name="Win J."/>
            <person name="Xu Z."/>
            <person name="Zhang H."/>
            <person name="Grigoriev I.V."/>
            <person name="Rokhsar D.S."/>
            <person name="Boore J.L."/>
        </authorList>
    </citation>
    <scope>NUCLEOTIDE SEQUENCE [LARGE SCALE GENOMIC DNA]</scope>
    <source>
        <strain evidence="6">Pr102</strain>
    </source>
</reference>
<dbReference type="STRING" id="164328.H3GTF5"/>
<dbReference type="VEuPathDB" id="FungiDB:KRP23_2107"/>
<keyword evidence="6" id="KW-1185">Reference proteome</keyword>
<evidence type="ECO:0000256" key="4">
    <source>
        <dbReference type="ARBA" id="ARBA00023136"/>
    </source>
</evidence>
<keyword evidence="4" id="KW-0472">Membrane</keyword>
<dbReference type="eggNOG" id="KOG0060">
    <property type="taxonomic scope" value="Eukaryota"/>
</dbReference>
<dbReference type="PANTHER" id="PTHR11384">
    <property type="entry name" value="ATP-BINDING CASSETTE, SUB-FAMILY D MEMBER"/>
    <property type="match status" value="1"/>
</dbReference>
<evidence type="ECO:0000256" key="1">
    <source>
        <dbReference type="ARBA" id="ARBA00022448"/>
    </source>
</evidence>
<evidence type="ECO:0000313" key="6">
    <source>
        <dbReference type="Proteomes" id="UP000005238"/>
    </source>
</evidence>
<keyword evidence="3" id="KW-1133">Transmembrane helix</keyword>
<dbReference type="InterPro" id="IPR027417">
    <property type="entry name" value="P-loop_NTPase"/>
</dbReference>